<dbReference type="Gene3D" id="1.10.10.10">
    <property type="entry name" value="Winged helix-like DNA-binding domain superfamily/Winged helix DNA-binding domain"/>
    <property type="match status" value="1"/>
</dbReference>
<dbReference type="PATRIC" id="fig|455632.4.peg.4933"/>
<accession>B1VX07</accession>
<dbReference type="InterPro" id="IPR039422">
    <property type="entry name" value="MarR/SlyA-like"/>
</dbReference>
<dbReference type="GO" id="GO:0003700">
    <property type="term" value="F:DNA-binding transcription factor activity"/>
    <property type="evidence" value="ECO:0007669"/>
    <property type="project" value="InterPro"/>
</dbReference>
<dbReference type="AlphaFoldDB" id="B1VX07"/>
<evidence type="ECO:0000313" key="4">
    <source>
        <dbReference type="Proteomes" id="UP000001685"/>
    </source>
</evidence>
<dbReference type="KEGG" id="sgr:SGR_4824"/>
<dbReference type="PANTHER" id="PTHR33164">
    <property type="entry name" value="TRANSCRIPTIONAL REGULATOR, MARR FAMILY"/>
    <property type="match status" value="1"/>
</dbReference>
<dbReference type="eggNOG" id="COG1846">
    <property type="taxonomic scope" value="Bacteria"/>
</dbReference>
<evidence type="ECO:0000256" key="1">
    <source>
        <dbReference type="SAM" id="MobiDB-lite"/>
    </source>
</evidence>
<feature type="domain" description="HTH marR-type" evidence="2">
    <location>
        <begin position="58"/>
        <end position="162"/>
    </location>
</feature>
<dbReference type="EMBL" id="AP009493">
    <property type="protein sequence ID" value="BAG21653.1"/>
    <property type="molecule type" value="Genomic_DNA"/>
</dbReference>
<organism evidence="3 4">
    <name type="scientific">Streptomyces griseus subsp. griseus (strain JCM 4626 / CBS 651.72 / NBRC 13350 / KCC S-0626 / ISP 5235)</name>
    <dbReference type="NCBI Taxonomy" id="455632"/>
    <lineage>
        <taxon>Bacteria</taxon>
        <taxon>Bacillati</taxon>
        <taxon>Actinomycetota</taxon>
        <taxon>Actinomycetes</taxon>
        <taxon>Kitasatosporales</taxon>
        <taxon>Streptomycetaceae</taxon>
        <taxon>Streptomyces</taxon>
    </lineage>
</organism>
<gene>
    <name evidence="3" type="ordered locus">SGR_4824</name>
</gene>
<dbReference type="Pfam" id="PF12802">
    <property type="entry name" value="MarR_2"/>
    <property type="match status" value="1"/>
</dbReference>
<name>B1VX07_STRGG</name>
<evidence type="ECO:0000313" key="3">
    <source>
        <dbReference type="EMBL" id="BAG21653.1"/>
    </source>
</evidence>
<dbReference type="HOGENOM" id="CLU_083287_1_0_11"/>
<protein>
    <submittedName>
        <fullName evidence="3">MarR-family transcriptional regulator</fullName>
    </submittedName>
</protein>
<proteinExistence type="predicted"/>
<dbReference type="InterPro" id="IPR036388">
    <property type="entry name" value="WH-like_DNA-bd_sf"/>
</dbReference>
<dbReference type="PANTHER" id="PTHR33164:SF106">
    <property type="entry name" value="TRANSCRIPTIONAL REGULATORY PROTEIN"/>
    <property type="match status" value="1"/>
</dbReference>
<dbReference type="Proteomes" id="UP000001685">
    <property type="component" value="Chromosome"/>
</dbReference>
<dbReference type="InterPro" id="IPR000835">
    <property type="entry name" value="HTH_MarR-typ"/>
</dbReference>
<dbReference type="GO" id="GO:0006950">
    <property type="term" value="P:response to stress"/>
    <property type="evidence" value="ECO:0007669"/>
    <property type="project" value="TreeGrafter"/>
</dbReference>
<evidence type="ECO:0000259" key="2">
    <source>
        <dbReference type="SMART" id="SM00347"/>
    </source>
</evidence>
<feature type="compositionally biased region" description="Gly residues" evidence="1">
    <location>
        <begin position="18"/>
        <end position="30"/>
    </location>
</feature>
<dbReference type="InterPro" id="IPR036390">
    <property type="entry name" value="WH_DNA-bd_sf"/>
</dbReference>
<dbReference type="RefSeq" id="WP_012380898.1">
    <property type="nucleotide sequence ID" value="NC_010572.1"/>
</dbReference>
<feature type="region of interest" description="Disordered" evidence="1">
    <location>
        <begin position="1"/>
        <end position="32"/>
    </location>
</feature>
<feature type="region of interest" description="Disordered" evidence="1">
    <location>
        <begin position="180"/>
        <end position="200"/>
    </location>
</feature>
<reference evidence="4" key="1">
    <citation type="journal article" date="2008" name="J. Bacteriol.">
        <title>Genome sequence of the streptomycin-producing microorganism Streptomyces griseus IFO 13350.</title>
        <authorList>
            <person name="Ohnishi Y."/>
            <person name="Ishikawa J."/>
            <person name="Hara H."/>
            <person name="Suzuki H."/>
            <person name="Ikenoya M."/>
            <person name="Ikeda H."/>
            <person name="Yamashita A."/>
            <person name="Hattori M."/>
            <person name="Horinouchi S."/>
        </authorList>
    </citation>
    <scope>NUCLEOTIDE SEQUENCE [LARGE SCALE GENOMIC DNA]</scope>
    <source>
        <strain evidence="4">JCM 4626 / NBRC 13350</strain>
    </source>
</reference>
<dbReference type="SMART" id="SM00347">
    <property type="entry name" value="HTH_MARR"/>
    <property type="match status" value="1"/>
</dbReference>
<dbReference type="SUPFAM" id="SSF46785">
    <property type="entry name" value="Winged helix' DNA-binding domain"/>
    <property type="match status" value="1"/>
</dbReference>
<sequence length="200" mass="21444">MPNGHGADGNARADEVGPVGGNAVAGGDGATGHDASRVDRVMDGLRAFGANYTEFTRRFAAWLGLHSTDAAALVEILYAEDQGTPLSPARLSERVSLSSGATAILLKRLEQAGHIVRTRESTDRRVVTLRSSPDIRPRAMAFFGPYSERMAAAMAAYSPQEIERFERFLGGLRSTMDSLLADEYRDGGPAPAPRDDPRTP</sequence>